<dbReference type="EMBL" id="FZPA01000011">
    <property type="protein sequence ID" value="SNT09608.1"/>
    <property type="molecule type" value="Genomic_DNA"/>
</dbReference>
<dbReference type="InterPro" id="IPR054234">
    <property type="entry name" value="DUF6961"/>
</dbReference>
<organism evidence="1 2">
    <name type="scientific">Sphingopyxis indica</name>
    <dbReference type="NCBI Taxonomy" id="436663"/>
    <lineage>
        <taxon>Bacteria</taxon>
        <taxon>Pseudomonadati</taxon>
        <taxon>Pseudomonadota</taxon>
        <taxon>Alphaproteobacteria</taxon>
        <taxon>Sphingomonadales</taxon>
        <taxon>Sphingomonadaceae</taxon>
        <taxon>Sphingopyxis</taxon>
    </lineage>
</organism>
<accession>A0A239JVX0</accession>
<dbReference type="RefSeq" id="WP_245836827.1">
    <property type="nucleotide sequence ID" value="NZ_FZPA01000011.1"/>
</dbReference>
<evidence type="ECO:0000313" key="1">
    <source>
        <dbReference type="EMBL" id="SNT09608.1"/>
    </source>
</evidence>
<name>A0A239JVX0_9SPHN</name>
<dbReference type="AlphaFoldDB" id="A0A239JVX0"/>
<evidence type="ECO:0000313" key="2">
    <source>
        <dbReference type="Proteomes" id="UP000198339"/>
    </source>
</evidence>
<gene>
    <name evidence="1" type="ORF">SAMN06295955_11188</name>
</gene>
<dbReference type="Proteomes" id="UP000198339">
    <property type="component" value="Unassembled WGS sequence"/>
</dbReference>
<protein>
    <submittedName>
        <fullName evidence="1">Uncharacterized protein</fullName>
    </submittedName>
</protein>
<keyword evidence="2" id="KW-1185">Reference proteome</keyword>
<sequence>MAAEDTLTAERHVWACALAVQNQYGPCAALHVAERIGALALQSDSEGIAMWKAIAARLDALARGSDEPLS</sequence>
<proteinExistence type="predicted"/>
<reference evidence="1 2" key="1">
    <citation type="submission" date="2017-06" db="EMBL/GenBank/DDBJ databases">
        <authorList>
            <person name="Kim H.J."/>
            <person name="Triplett B.A."/>
        </authorList>
    </citation>
    <scope>NUCLEOTIDE SEQUENCE [LARGE SCALE GENOMIC DNA]</scope>
    <source>
        <strain evidence="1 2">DS15</strain>
    </source>
</reference>
<dbReference type="Pfam" id="PF22284">
    <property type="entry name" value="DUF6961"/>
    <property type="match status" value="1"/>
</dbReference>